<sequence length="318" mass="33981">MAELKNLQDVLSAKELAVPKFLVVKIEQDGYHSIPGGQEVYSVEKGKAIHKMELAEDGKTYELPKPSEVVLAETGRVSYLNNGIKDPYNRRGPVSVNISEDADVNRAMLELFIEFTRTRNEVGVLVLTTARLAELEPPKERVGVSEVIVTPKTLSVYVGETKKVVAKVSPENADDKTVTWDSGHSNLVNVVDGSVTGVKAGKVSISAKADGKSDVCEVTILEPIVHPKSVTVAPTSVTVDVGKTQALTATVLPTNTTDKKVNWKSENIAIATVSPTGVVAGVAVLTEEEQAQTFVVGTTQASPSVTVRVPVTVKKVVE</sequence>
<dbReference type="SMART" id="SM00635">
    <property type="entry name" value="BID_2"/>
    <property type="match status" value="2"/>
</dbReference>
<dbReference type="EMBL" id="HM242243">
    <property type="protein sequence ID" value="ADJ53189.1"/>
    <property type="molecule type" value="Genomic_DNA"/>
</dbReference>
<dbReference type="SUPFAM" id="SSF49373">
    <property type="entry name" value="Invasin/intimin cell-adhesion fragments"/>
    <property type="match status" value="2"/>
</dbReference>
<accession>D9J0V1</accession>
<evidence type="ECO:0000259" key="1">
    <source>
        <dbReference type="SMART" id="SM00635"/>
    </source>
</evidence>
<dbReference type="KEGG" id="vg:10359184"/>
<organism evidence="2 3">
    <name type="scientific">Brochothrix phage A9</name>
    <dbReference type="NCBI Taxonomy" id="857312"/>
    <lineage>
        <taxon>Viruses</taxon>
        <taxon>Duplodnaviria</taxon>
        <taxon>Heunggongvirae</taxon>
        <taxon>Uroviricota</taxon>
        <taxon>Caudoviricetes</taxon>
        <taxon>Herelleviridae</taxon>
        <taxon>Klumppvirus</taxon>
        <taxon>Klumppvirus A9</taxon>
    </lineage>
</organism>
<dbReference type="Gene3D" id="2.60.40.1080">
    <property type="match status" value="2"/>
</dbReference>
<evidence type="ECO:0000313" key="3">
    <source>
        <dbReference type="Proteomes" id="UP000000331"/>
    </source>
</evidence>
<protein>
    <submittedName>
        <fullName evidence="2">Gp154.1</fullName>
    </submittedName>
</protein>
<keyword evidence="3" id="KW-1185">Reference proteome</keyword>
<dbReference type="Pfam" id="PF02368">
    <property type="entry name" value="Big_2"/>
    <property type="match status" value="2"/>
</dbReference>
<dbReference type="RefSeq" id="YP_004301487.1">
    <property type="nucleotide sequence ID" value="NC_015253.1"/>
</dbReference>
<feature type="domain" description="BIG2" evidence="1">
    <location>
        <begin position="143"/>
        <end position="219"/>
    </location>
</feature>
<dbReference type="InterPro" id="IPR003343">
    <property type="entry name" value="Big_2"/>
</dbReference>
<dbReference type="GeneID" id="10359184"/>
<dbReference type="Proteomes" id="UP000000331">
    <property type="component" value="Segment"/>
</dbReference>
<name>D9J0V1_9CAUD</name>
<evidence type="ECO:0000313" key="2">
    <source>
        <dbReference type="EMBL" id="ADJ53189.1"/>
    </source>
</evidence>
<dbReference type="InterPro" id="IPR008964">
    <property type="entry name" value="Invasin/intimin_cell_adhesion"/>
</dbReference>
<feature type="domain" description="BIG2" evidence="1">
    <location>
        <begin position="226"/>
        <end position="306"/>
    </location>
</feature>
<proteinExistence type="predicted"/>
<reference evidence="2 3" key="1">
    <citation type="journal article" date="2010" name="J. Bacteriol.">
        <title>Brochothrix thermosphacta bacteriophages feature heterogeneous and highly mosaic genomes and utilize unique prophage insertion sites.</title>
        <authorList>
            <person name="Kilcher S."/>
            <person name="Loessner M.J."/>
            <person name="Klumpp J."/>
        </authorList>
    </citation>
    <scope>NUCLEOTIDE SEQUENCE [LARGE SCALE GENOMIC DNA]</scope>
</reference>